<evidence type="ECO:0000256" key="8">
    <source>
        <dbReference type="SAM" id="SignalP"/>
    </source>
</evidence>
<comment type="subcellular location">
    <subcellularLocation>
        <location evidence="1 7">Cell outer membrane</location>
        <topology evidence="1 7">Multi-pass membrane protein</topology>
    </subcellularLocation>
</comment>
<keyword evidence="6 7" id="KW-0998">Cell outer membrane</keyword>
<reference evidence="10 11" key="1">
    <citation type="submission" date="2012-02" db="EMBL/GenBank/DDBJ databases">
        <title>Improved High-Quality Draft genome of Joostella marina DSM 19592.</title>
        <authorList>
            <consortium name="US DOE Joint Genome Institute (JGI-PGF)"/>
            <person name="Lucas S."/>
            <person name="Copeland A."/>
            <person name="Lapidus A."/>
            <person name="Bruce D."/>
            <person name="Goodwin L."/>
            <person name="Pitluck S."/>
            <person name="Peters L."/>
            <person name="Chertkov O."/>
            <person name="Ovchinnikova G."/>
            <person name="Kyrpides N."/>
            <person name="Mavromatis K."/>
            <person name="Detter J.C."/>
            <person name="Han C."/>
            <person name="Land M."/>
            <person name="Hauser L."/>
            <person name="Markowitz V."/>
            <person name="Cheng J.-F."/>
            <person name="Hugenholtz P."/>
            <person name="Woyke T."/>
            <person name="Wu D."/>
            <person name="Tindall B."/>
            <person name="Brambilla E."/>
            <person name="Klenk H.-P."/>
            <person name="Eisen J.A."/>
        </authorList>
    </citation>
    <scope>NUCLEOTIDE SEQUENCE [LARGE SCALE GENOMIC DNA]</scope>
    <source>
        <strain evidence="10 11">DSM 19592</strain>
    </source>
</reference>
<dbReference type="STRING" id="926559.JoomaDRAFT_1862"/>
<organism evidence="10 11">
    <name type="scientific">Galbibacter orientalis DSM 19592</name>
    <dbReference type="NCBI Taxonomy" id="926559"/>
    <lineage>
        <taxon>Bacteria</taxon>
        <taxon>Pseudomonadati</taxon>
        <taxon>Bacteroidota</taxon>
        <taxon>Flavobacteriia</taxon>
        <taxon>Flavobacteriales</taxon>
        <taxon>Flavobacteriaceae</taxon>
        <taxon>Galbibacter</taxon>
    </lineage>
</organism>
<dbReference type="eggNOG" id="COG4771">
    <property type="taxonomic scope" value="Bacteria"/>
</dbReference>
<keyword evidence="2 7" id="KW-0813">Transport</keyword>
<dbReference type="Pfam" id="PF07715">
    <property type="entry name" value="Plug"/>
    <property type="match status" value="1"/>
</dbReference>
<dbReference type="SUPFAM" id="SSF49464">
    <property type="entry name" value="Carboxypeptidase regulatory domain-like"/>
    <property type="match status" value="1"/>
</dbReference>
<dbReference type="InterPro" id="IPR012910">
    <property type="entry name" value="Plug_dom"/>
</dbReference>
<dbReference type="InterPro" id="IPR036942">
    <property type="entry name" value="Beta-barrel_TonB_sf"/>
</dbReference>
<dbReference type="HOGENOM" id="CLU_004317_2_1_10"/>
<keyword evidence="4 7" id="KW-0812">Transmembrane</keyword>
<evidence type="ECO:0000259" key="9">
    <source>
        <dbReference type="Pfam" id="PF07715"/>
    </source>
</evidence>
<dbReference type="Proteomes" id="UP000004690">
    <property type="component" value="Unassembled WGS sequence"/>
</dbReference>
<gene>
    <name evidence="10" type="ORF">JoomaDRAFT_1862</name>
</gene>
<keyword evidence="3 7" id="KW-1134">Transmembrane beta strand</keyword>
<keyword evidence="8" id="KW-0732">Signal</keyword>
<dbReference type="SUPFAM" id="SSF56935">
    <property type="entry name" value="Porins"/>
    <property type="match status" value="1"/>
</dbReference>
<dbReference type="Gene3D" id="2.40.170.20">
    <property type="entry name" value="TonB-dependent receptor, beta-barrel domain"/>
    <property type="match status" value="1"/>
</dbReference>
<dbReference type="Gene3D" id="2.170.130.10">
    <property type="entry name" value="TonB-dependent receptor, plug domain"/>
    <property type="match status" value="1"/>
</dbReference>
<dbReference type="Gene3D" id="2.60.40.1120">
    <property type="entry name" value="Carboxypeptidase-like, regulatory domain"/>
    <property type="match status" value="1"/>
</dbReference>
<protein>
    <submittedName>
        <fullName evidence="10">TonB-linked outer membrane protein, SusC/RagA family</fullName>
    </submittedName>
</protein>
<dbReference type="InterPro" id="IPR037066">
    <property type="entry name" value="Plug_dom_sf"/>
</dbReference>
<dbReference type="InterPro" id="IPR039426">
    <property type="entry name" value="TonB-dep_rcpt-like"/>
</dbReference>
<feature type="signal peptide" evidence="8">
    <location>
        <begin position="1"/>
        <end position="22"/>
    </location>
</feature>
<name>I3C5G8_9FLAO</name>
<comment type="similarity">
    <text evidence="7">Belongs to the TonB-dependent receptor family.</text>
</comment>
<keyword evidence="5 7" id="KW-0472">Membrane</keyword>
<dbReference type="NCBIfam" id="TIGR04056">
    <property type="entry name" value="OMP_RagA_SusC"/>
    <property type="match status" value="1"/>
</dbReference>
<evidence type="ECO:0000256" key="6">
    <source>
        <dbReference type="ARBA" id="ARBA00023237"/>
    </source>
</evidence>
<dbReference type="eggNOG" id="COG1629">
    <property type="taxonomic scope" value="Bacteria"/>
</dbReference>
<dbReference type="GO" id="GO:0009279">
    <property type="term" value="C:cell outer membrane"/>
    <property type="evidence" value="ECO:0007669"/>
    <property type="project" value="UniProtKB-SubCell"/>
</dbReference>
<dbReference type="InterPro" id="IPR008969">
    <property type="entry name" value="CarboxyPept-like_regulatory"/>
</dbReference>
<keyword evidence="11" id="KW-1185">Reference proteome</keyword>
<evidence type="ECO:0000256" key="5">
    <source>
        <dbReference type="ARBA" id="ARBA00023136"/>
    </source>
</evidence>
<dbReference type="EMBL" id="JH651379">
    <property type="protein sequence ID" value="EIJ38861.1"/>
    <property type="molecule type" value="Genomic_DNA"/>
</dbReference>
<dbReference type="InterPro" id="IPR023996">
    <property type="entry name" value="TonB-dep_OMP_SusC/RagA"/>
</dbReference>
<dbReference type="PROSITE" id="PS52016">
    <property type="entry name" value="TONB_DEPENDENT_REC_3"/>
    <property type="match status" value="1"/>
</dbReference>
<dbReference type="AlphaFoldDB" id="I3C5G8"/>
<proteinExistence type="inferred from homology"/>
<dbReference type="RefSeq" id="WP_008612158.1">
    <property type="nucleotide sequence ID" value="NZ_JH651379.1"/>
</dbReference>
<evidence type="ECO:0000256" key="7">
    <source>
        <dbReference type="PROSITE-ProRule" id="PRU01360"/>
    </source>
</evidence>
<evidence type="ECO:0000256" key="2">
    <source>
        <dbReference type="ARBA" id="ARBA00022448"/>
    </source>
</evidence>
<evidence type="ECO:0000256" key="1">
    <source>
        <dbReference type="ARBA" id="ARBA00004571"/>
    </source>
</evidence>
<evidence type="ECO:0000313" key="11">
    <source>
        <dbReference type="Proteomes" id="UP000004690"/>
    </source>
</evidence>
<dbReference type="Pfam" id="PF13715">
    <property type="entry name" value="CarbopepD_reg_2"/>
    <property type="match status" value="1"/>
</dbReference>
<evidence type="ECO:0000256" key="3">
    <source>
        <dbReference type="ARBA" id="ARBA00022452"/>
    </source>
</evidence>
<feature type="domain" description="TonB-dependent receptor plug" evidence="9">
    <location>
        <begin position="116"/>
        <end position="247"/>
    </location>
</feature>
<evidence type="ECO:0000313" key="10">
    <source>
        <dbReference type="EMBL" id="EIJ38861.1"/>
    </source>
</evidence>
<dbReference type="OrthoDB" id="9768177at2"/>
<feature type="chain" id="PRO_5003669242" evidence="8">
    <location>
        <begin position="23"/>
        <end position="1095"/>
    </location>
</feature>
<accession>I3C5G8</accession>
<sequence>METNCNRILVLSLFLFTQFMFAQTQKVKGVVTDQDNMPLPGASIVVKGTAVGTQTDFDGNYDIEVSIGDVLVFSFVGQRSEERKVSAFGVMNVTLQEDAQALDEVIITAQGIKREKQALGYSVAEVGSEQLEQRAEGDIGRVLSGKASGLNITQQSGLSGSGTSVVIRGYSSFSGSNQPLFVVDGVPFASETNSSGAATGNADDDFVNGNTGSSRFLDLDPNNIESVNVLKGLAASTLYGTAGRNGVVLITTKNGATTKTANKNEITVTSSIFFNKIASLPDYTNKFGNGFDQAFGWFFSNWGPSFEKDGIAGWANGVNANPNVGFDENGTLAHPYSTASSSSGIPQAFPEYQGARYEWRPYNSVENFFKTGTAKNNSINFRGNSSDGKVSYNANFGLLDDEGFTPGNSLKRYTLGVGGRAELSNKFTVSGTINFTNTNYTTPPVAASDGNGAFGTGSSVFGALFFTPRSVDLIGLPYQNPLDGSSVYYRQNNSIQHPLWTVHNAQASQITNRVFGQSSVIYNINDRLNVLYRFGLDVYSENNVNQQNKGGRGQSDAALASGIYQTWNNTNTIHNHDVIVNGDYDLSEKIGMQFNLGATSKREELNRVGVASSGQEVFDVYRHSNFSKQDEIEYYQERNITGVYGQFSFDYDRWAYLTLAGRNDWVSNLSSENRSIFYPSVSVSFVPTTILKGIKSEKGLNYLKFRAGYGTSANFPVGYPTVSTLNINTQFFNDQGLDIVTNSVSNRLGNPDLKPELLRELEFGLESKFFNNRVSLEASYYTRTTTDLIIDRPLDPTTGYTTQLTNVGEIRGDGVEVDLGVSILRGYDDGFNWDVNANFTVNKSEVVDLGSDTDIIVYAGFSDLGNAAITGEPLGVIVGSRIKRNDAGEFLVNSAGDYIVENGQFIIGDPNPDWVLNIGNNLSFKNFNFSFLVNYTKGGDIYATTASTLLGRGLTTDTDDRLNTFILPGVQEVRNAQGEVTDYETNTKQINNSTYYFNNVLFGPNELGVFDATVVRLQEVSFGYSLPKRFLEKTPLGSLSFNVSGYNLYYKALNVPEGTNYDPNQAGLGVGNGRGFDFLTGPSSKRYGFSIKASF</sequence>
<evidence type="ECO:0000256" key="4">
    <source>
        <dbReference type="ARBA" id="ARBA00022692"/>
    </source>
</evidence>